<feature type="signal peptide" evidence="1">
    <location>
        <begin position="1"/>
        <end position="32"/>
    </location>
</feature>
<proteinExistence type="predicted"/>
<keyword evidence="1" id="KW-0732">Signal</keyword>
<organism evidence="2 3">
    <name type="scientific">Candidatus Dojkabacteria bacterium</name>
    <dbReference type="NCBI Taxonomy" id="2099670"/>
    <lineage>
        <taxon>Bacteria</taxon>
        <taxon>Candidatus Dojkabacteria</taxon>
    </lineage>
</organism>
<sequence>MKSFMKKKLFSQIKRNLLFLLNIITISTDAFFKEDTPPIYEQAVIKETIAEMSTTFPVLNNQPISPQEKSCSRAHQGLYNELVNCLEEKGDQIKIFYNNVIYGFSPESKKAFKTFWVLKKHIVPLKLLSEDLMKTIPSFHYAEEPTVVLIYPWKNFSVGTRFQHLSRYDTKNSFVIKRTNYDTNALVYDLIPKENAIQELKQNSESARKLFVKIINDLIDRVAQSGKDMVIPYVWGGSSFVEPYAESAFFKKDGTWHREGKNNPYSGYDCAEFVMKMAKIAGIDFPWKTTTTIERNKRALTDQDTLEEGDLIWIEGHIMIISNIACNEIIEARGYKGGYGSVQRIRLSECFDEVSSYDDLLERYFKHKTIRLKNKQGIPGEQAYIFKLLKLVN</sequence>
<dbReference type="AlphaFoldDB" id="A0A5C7J6C1"/>
<protein>
    <submittedName>
        <fullName evidence="2">Uncharacterized protein</fullName>
    </submittedName>
</protein>
<comment type="caution">
    <text evidence="2">The sequence shown here is derived from an EMBL/GenBank/DDBJ whole genome shotgun (WGS) entry which is preliminary data.</text>
</comment>
<name>A0A5C7J6C1_9BACT</name>
<dbReference type="InterPro" id="IPR038765">
    <property type="entry name" value="Papain-like_cys_pep_sf"/>
</dbReference>
<feature type="chain" id="PRO_5023061061" evidence="1">
    <location>
        <begin position="33"/>
        <end position="393"/>
    </location>
</feature>
<dbReference type="SUPFAM" id="SSF54001">
    <property type="entry name" value="Cysteine proteinases"/>
    <property type="match status" value="1"/>
</dbReference>
<evidence type="ECO:0000256" key="1">
    <source>
        <dbReference type="SAM" id="SignalP"/>
    </source>
</evidence>
<reference evidence="2 3" key="1">
    <citation type="submission" date="2018-09" db="EMBL/GenBank/DDBJ databases">
        <title>Metagenome Assembled Genomes from an Advanced Water Purification Facility.</title>
        <authorList>
            <person name="Stamps B.W."/>
            <person name="Spear J.R."/>
        </authorList>
    </citation>
    <scope>NUCLEOTIDE SEQUENCE [LARGE SCALE GENOMIC DNA]</scope>
    <source>
        <strain evidence="2">Bin_63_2</strain>
    </source>
</reference>
<gene>
    <name evidence="2" type="ORF">E6Q11_05550</name>
</gene>
<dbReference type="EMBL" id="SSDS01000086">
    <property type="protein sequence ID" value="TXG76046.1"/>
    <property type="molecule type" value="Genomic_DNA"/>
</dbReference>
<evidence type="ECO:0000313" key="2">
    <source>
        <dbReference type="EMBL" id="TXG76046.1"/>
    </source>
</evidence>
<dbReference type="Proteomes" id="UP000321026">
    <property type="component" value="Unassembled WGS sequence"/>
</dbReference>
<dbReference type="Gene3D" id="3.90.1720.10">
    <property type="entry name" value="endopeptidase domain like (from Nostoc punctiforme)"/>
    <property type="match status" value="1"/>
</dbReference>
<accession>A0A5C7J6C1</accession>
<evidence type="ECO:0000313" key="3">
    <source>
        <dbReference type="Proteomes" id="UP000321026"/>
    </source>
</evidence>